<sequence length="121" mass="13269">MARTGGFFPCYFAGILPGYIQNRAHTSFTCNQNRRNPNIQPPSEPPKPRRHHSPSSPHPNLRSLTVVFSVTASRGEGSLEYHQDPHLVGVVLGNGAVDPTLVVRVSWRRRGDVAAATTTVE</sequence>
<evidence type="ECO:0000313" key="2">
    <source>
        <dbReference type="EMBL" id="MED6139873.1"/>
    </source>
</evidence>
<dbReference type="Proteomes" id="UP001341840">
    <property type="component" value="Unassembled WGS sequence"/>
</dbReference>
<dbReference type="EMBL" id="JASCZI010061993">
    <property type="protein sequence ID" value="MED6139873.1"/>
    <property type="molecule type" value="Genomic_DNA"/>
</dbReference>
<comment type="caution">
    <text evidence="2">The sequence shown here is derived from an EMBL/GenBank/DDBJ whole genome shotgun (WGS) entry which is preliminary data.</text>
</comment>
<evidence type="ECO:0000256" key="1">
    <source>
        <dbReference type="SAM" id="MobiDB-lite"/>
    </source>
</evidence>
<proteinExistence type="predicted"/>
<feature type="region of interest" description="Disordered" evidence="1">
    <location>
        <begin position="30"/>
        <end position="63"/>
    </location>
</feature>
<keyword evidence="3" id="KW-1185">Reference proteome</keyword>
<gene>
    <name evidence="2" type="ORF">PIB30_088022</name>
</gene>
<feature type="compositionally biased region" description="Low complexity" evidence="1">
    <location>
        <begin position="54"/>
        <end position="63"/>
    </location>
</feature>
<accession>A0ABU6SVA8</accession>
<evidence type="ECO:0000313" key="3">
    <source>
        <dbReference type="Proteomes" id="UP001341840"/>
    </source>
</evidence>
<organism evidence="2 3">
    <name type="scientific">Stylosanthes scabra</name>
    <dbReference type="NCBI Taxonomy" id="79078"/>
    <lineage>
        <taxon>Eukaryota</taxon>
        <taxon>Viridiplantae</taxon>
        <taxon>Streptophyta</taxon>
        <taxon>Embryophyta</taxon>
        <taxon>Tracheophyta</taxon>
        <taxon>Spermatophyta</taxon>
        <taxon>Magnoliopsida</taxon>
        <taxon>eudicotyledons</taxon>
        <taxon>Gunneridae</taxon>
        <taxon>Pentapetalae</taxon>
        <taxon>rosids</taxon>
        <taxon>fabids</taxon>
        <taxon>Fabales</taxon>
        <taxon>Fabaceae</taxon>
        <taxon>Papilionoideae</taxon>
        <taxon>50 kb inversion clade</taxon>
        <taxon>dalbergioids sensu lato</taxon>
        <taxon>Dalbergieae</taxon>
        <taxon>Pterocarpus clade</taxon>
        <taxon>Stylosanthes</taxon>
    </lineage>
</organism>
<feature type="non-terminal residue" evidence="2">
    <location>
        <position position="121"/>
    </location>
</feature>
<reference evidence="2 3" key="1">
    <citation type="journal article" date="2023" name="Plants (Basel)">
        <title>Bridging the Gap: Combining Genomics and Transcriptomics Approaches to Understand Stylosanthes scabra, an Orphan Legume from the Brazilian Caatinga.</title>
        <authorList>
            <person name="Ferreira-Neto J.R.C."/>
            <person name="da Silva M.D."/>
            <person name="Binneck E."/>
            <person name="de Melo N.F."/>
            <person name="da Silva R.H."/>
            <person name="de Melo A.L.T.M."/>
            <person name="Pandolfi V."/>
            <person name="Bustamante F.O."/>
            <person name="Brasileiro-Vidal A.C."/>
            <person name="Benko-Iseppon A.M."/>
        </authorList>
    </citation>
    <scope>NUCLEOTIDE SEQUENCE [LARGE SCALE GENOMIC DNA]</scope>
    <source>
        <tissue evidence="2">Leaves</tissue>
    </source>
</reference>
<protein>
    <submittedName>
        <fullName evidence="2">Uncharacterized protein</fullName>
    </submittedName>
</protein>
<name>A0ABU6SVA8_9FABA</name>